<keyword evidence="3" id="KW-0964">Secreted</keyword>
<dbReference type="OrthoDB" id="2315391at2759"/>
<dbReference type="Proteomes" id="UP000789570">
    <property type="component" value="Unassembled WGS sequence"/>
</dbReference>
<dbReference type="EMBL" id="CAJVPQ010002996">
    <property type="protein sequence ID" value="CAG8614996.1"/>
    <property type="molecule type" value="Genomic_DNA"/>
</dbReference>
<evidence type="ECO:0000259" key="5">
    <source>
        <dbReference type="Pfam" id="PF20147"/>
    </source>
</evidence>
<dbReference type="GO" id="GO:0005576">
    <property type="term" value="C:extracellular region"/>
    <property type="evidence" value="ECO:0007669"/>
    <property type="project" value="UniProtKB-SubCell"/>
</dbReference>
<dbReference type="InterPro" id="IPR018631">
    <property type="entry name" value="AAA-ATPase-like_dom"/>
</dbReference>
<evidence type="ECO:0000256" key="2">
    <source>
        <dbReference type="ARBA" id="ARBA00004613"/>
    </source>
</evidence>
<sequence length="726" mass="84059">MSSYSLFRVLSPSRASSTLNPKRYMADITLYCYLLGTPINSSIPVDIGEMTRVEGVDVPIEKFSFGHLKKQIWPNNNEANKLRLWKFETPFKKDNEDLKRFNENFCNDTDLEQELGEDLSPEPPMKKRRLWKIDPKGISVIQSNNEVQQVSVSESEFQRMRMYHQLYVDKTCWLTRLRLNNGQYFVSRPRKFGKSMFLSMVESFYLVQYNLFENLYIRDHPPNIFVNNKAERWNENLPPIPVIRLDFSLLTSDEGPEVLKKDLIRVLQSVGEQYGIDTVNDNVKSATFKLIKSLADDNENKYGQVVILIDEYDSPLLNVIGITKESTNIANDSHGVLKSFFEVIKALQSKIKFLLVTGVTMFAHLGLFSGLNNLKDVTLSNELSGAYGFTSDEITKVFGDKLLNLGKSDRYNDVQDVMNKLQKKYNGYSWDGNIKVYNPYSICSFFENFEYENFWIQKGKTKFLARLIGTEHVKNIVDQITIKKRLVVPVDVDDIQKSSDLPASLLFQTGYLTIKQQKIDDDDEQCLVLEIPNSEVKESLMSELWACLYNTSIETACKRIYTLARLLKNDNFIKFMRAFNDDLASIPYNESQHAGDYEGYYHSHVHMLVRYIGLPFRSEDATSQGRTDMWIMTNMSVYYLEYKRYIPPKTSNDQVIRNLIQEAIEQIFTNEYYSCHTEFHDKSLYAVGCVFSTGTRNICGVGIQEFTYGSNKLEKMELQNFLDEFS</sequence>
<protein>
    <submittedName>
        <fullName evidence="6">560_t:CDS:1</fullName>
    </submittedName>
</protein>
<accession>A0A9N9CXR9</accession>
<gene>
    <name evidence="6" type="ORF">FCALED_LOCUS9263</name>
</gene>
<dbReference type="AlphaFoldDB" id="A0A9N9CXR9"/>
<evidence type="ECO:0000259" key="4">
    <source>
        <dbReference type="Pfam" id="PF09820"/>
    </source>
</evidence>
<reference evidence="6" key="1">
    <citation type="submission" date="2021-06" db="EMBL/GenBank/DDBJ databases">
        <authorList>
            <person name="Kallberg Y."/>
            <person name="Tangrot J."/>
            <person name="Rosling A."/>
        </authorList>
    </citation>
    <scope>NUCLEOTIDE SEQUENCE</scope>
    <source>
        <strain evidence="6">UK204</strain>
    </source>
</reference>
<evidence type="ECO:0000313" key="7">
    <source>
        <dbReference type="Proteomes" id="UP000789570"/>
    </source>
</evidence>
<comment type="subcellular location">
    <subcellularLocation>
        <location evidence="1">Host cell</location>
    </subcellularLocation>
    <subcellularLocation>
        <location evidence="2">Secreted</location>
    </subcellularLocation>
</comment>
<dbReference type="Pfam" id="PF20147">
    <property type="entry name" value="Crinkler"/>
    <property type="match status" value="1"/>
</dbReference>
<dbReference type="Pfam" id="PF09820">
    <property type="entry name" value="AAA-ATPase_like"/>
    <property type="match status" value="1"/>
</dbReference>
<feature type="domain" description="Crinkler effector protein N-terminal" evidence="5">
    <location>
        <begin position="28"/>
        <end position="120"/>
    </location>
</feature>
<comment type="caution">
    <text evidence="6">The sequence shown here is derived from an EMBL/GenBank/DDBJ whole genome shotgun (WGS) entry which is preliminary data.</text>
</comment>
<evidence type="ECO:0000256" key="3">
    <source>
        <dbReference type="ARBA" id="ARBA00022525"/>
    </source>
</evidence>
<evidence type="ECO:0000313" key="6">
    <source>
        <dbReference type="EMBL" id="CAG8614996.1"/>
    </source>
</evidence>
<dbReference type="InterPro" id="IPR012547">
    <property type="entry name" value="PDDEXK_9"/>
</dbReference>
<organism evidence="6 7">
    <name type="scientific">Funneliformis caledonium</name>
    <dbReference type="NCBI Taxonomy" id="1117310"/>
    <lineage>
        <taxon>Eukaryota</taxon>
        <taxon>Fungi</taxon>
        <taxon>Fungi incertae sedis</taxon>
        <taxon>Mucoromycota</taxon>
        <taxon>Glomeromycotina</taxon>
        <taxon>Glomeromycetes</taxon>
        <taxon>Glomerales</taxon>
        <taxon>Glomeraceae</taxon>
        <taxon>Funneliformis</taxon>
    </lineage>
</organism>
<evidence type="ECO:0000256" key="1">
    <source>
        <dbReference type="ARBA" id="ARBA00004340"/>
    </source>
</evidence>
<feature type="domain" description="AAA-ATPase-like" evidence="4">
    <location>
        <begin position="155"/>
        <end position="368"/>
    </location>
</feature>
<dbReference type="PANTHER" id="PTHR34825:SF1">
    <property type="entry name" value="AAA-ATPASE-LIKE DOMAIN-CONTAINING PROTEIN"/>
    <property type="match status" value="1"/>
</dbReference>
<dbReference type="Pfam" id="PF08011">
    <property type="entry name" value="PDDEXK_9"/>
    <property type="match status" value="1"/>
</dbReference>
<name>A0A9N9CXR9_9GLOM</name>
<dbReference type="InterPro" id="IPR045379">
    <property type="entry name" value="Crinkler_N"/>
</dbReference>
<dbReference type="GO" id="GO:0043657">
    <property type="term" value="C:host cell"/>
    <property type="evidence" value="ECO:0007669"/>
    <property type="project" value="UniProtKB-SubCell"/>
</dbReference>
<keyword evidence="7" id="KW-1185">Reference proteome</keyword>
<dbReference type="PANTHER" id="PTHR34825">
    <property type="entry name" value="CONSERVED PROTEIN, WITH A WEAK D-GALACTARATE DEHYDRATASE/ALTRONATE HYDROLASE DOMAIN"/>
    <property type="match status" value="1"/>
</dbReference>
<proteinExistence type="predicted"/>